<dbReference type="InterPro" id="IPR043167">
    <property type="entry name" value="LpxI_C_sf"/>
</dbReference>
<evidence type="ECO:0000313" key="3">
    <source>
        <dbReference type="EMBL" id="MBI6630406.1"/>
    </source>
</evidence>
<name>A0A934HNS7_9RHOB</name>
<dbReference type="EMBL" id="JAEIJD010000009">
    <property type="protein sequence ID" value="MBI6630406.1"/>
    <property type="molecule type" value="Genomic_DNA"/>
</dbReference>
<dbReference type="Gene3D" id="3.40.140.80">
    <property type="match status" value="1"/>
</dbReference>
<dbReference type="InterPro" id="IPR041255">
    <property type="entry name" value="LpxI_N"/>
</dbReference>
<keyword evidence="3" id="KW-0378">Hydrolase</keyword>
<reference evidence="3" key="1">
    <citation type="submission" date="2020-12" db="EMBL/GenBank/DDBJ databases">
        <title>Pontibaca salina gen. nov., sp. nov., isolated from marine sediment.</title>
        <authorList>
            <person name="Bo J."/>
            <person name="Wang S."/>
            <person name="Song X."/>
            <person name="Du Z."/>
        </authorList>
    </citation>
    <scope>NUCLEOTIDE SEQUENCE</scope>
    <source>
        <strain evidence="3">S1109L</strain>
    </source>
</reference>
<dbReference type="PANTHER" id="PTHR39962:SF1">
    <property type="entry name" value="LPXI FAMILY PROTEIN"/>
    <property type="match status" value="1"/>
</dbReference>
<dbReference type="Pfam" id="PF17930">
    <property type="entry name" value="LpxI_N"/>
    <property type="match status" value="1"/>
</dbReference>
<accession>A0A934HNS7</accession>
<sequence length="262" mass="27609">MLALIVGSDDLPAALLAELDHPPLICALEGHAPDGIAVDILFRLERLGTFLADLSARGVREVCLAGAITRPKIDPQKIDAATMPLIPILQDAMMKGDDGALRAVIAIFEDAGFAIRPAHEIAPRLLPPPGCPTRRQVDQCAQADALRGAALVGAMSDVDVGQCCAVHNGQALAIEALFGTDWLLASLQDRPDGAGGILFKAPKTQQDRRVDLPAIGPRTVTGAARAGLDGIVIQAKGVLVLHRAQVIAECDRLGLFLWVRAN</sequence>
<feature type="domain" description="LpxI N-terminal" evidence="2">
    <location>
        <begin position="2"/>
        <end position="125"/>
    </location>
</feature>
<organism evidence="3 4">
    <name type="scientific">Pontibaca salina</name>
    <dbReference type="NCBI Taxonomy" id="2795731"/>
    <lineage>
        <taxon>Bacteria</taxon>
        <taxon>Pseudomonadati</taxon>
        <taxon>Pseudomonadota</taxon>
        <taxon>Alphaproteobacteria</taxon>
        <taxon>Rhodobacterales</taxon>
        <taxon>Roseobacteraceae</taxon>
        <taxon>Pontibaca</taxon>
    </lineage>
</organism>
<protein>
    <submittedName>
        <fullName evidence="3">UDP-2,3-diacylglucosamine diphosphatase LpxI</fullName>
        <ecNumber evidence="3">3.6.1.54</ecNumber>
    </submittedName>
</protein>
<dbReference type="InterPro" id="IPR053174">
    <property type="entry name" value="LpxI"/>
</dbReference>
<dbReference type="InterPro" id="IPR010415">
    <property type="entry name" value="LpxI_C"/>
</dbReference>
<comment type="caution">
    <text evidence="3">The sequence shown here is derived from an EMBL/GenBank/DDBJ whole genome shotgun (WGS) entry which is preliminary data.</text>
</comment>
<dbReference type="Pfam" id="PF06230">
    <property type="entry name" value="LpxI_C"/>
    <property type="match status" value="1"/>
</dbReference>
<dbReference type="Gene3D" id="3.40.50.20">
    <property type="match status" value="1"/>
</dbReference>
<feature type="domain" description="LpxI C-terminal" evidence="1">
    <location>
        <begin position="129"/>
        <end position="258"/>
    </location>
</feature>
<gene>
    <name evidence="3" type="primary">lpxI</name>
    <name evidence="3" type="ORF">JAO82_11020</name>
</gene>
<dbReference type="PANTHER" id="PTHR39962">
    <property type="entry name" value="BLL4848 PROTEIN"/>
    <property type="match status" value="1"/>
</dbReference>
<evidence type="ECO:0000259" key="1">
    <source>
        <dbReference type="Pfam" id="PF06230"/>
    </source>
</evidence>
<dbReference type="RefSeq" id="WP_198686435.1">
    <property type="nucleotide sequence ID" value="NZ_JAEIJD010000009.1"/>
</dbReference>
<evidence type="ECO:0000259" key="2">
    <source>
        <dbReference type="Pfam" id="PF17930"/>
    </source>
</evidence>
<evidence type="ECO:0000313" key="4">
    <source>
        <dbReference type="Proteomes" id="UP000613255"/>
    </source>
</evidence>
<keyword evidence="4" id="KW-1185">Reference proteome</keyword>
<dbReference type="AlphaFoldDB" id="A0A934HNS7"/>
<dbReference type="EC" id="3.6.1.54" evidence="3"/>
<dbReference type="GO" id="GO:0016787">
    <property type="term" value="F:hydrolase activity"/>
    <property type="evidence" value="ECO:0007669"/>
    <property type="project" value="UniProtKB-KW"/>
</dbReference>
<dbReference type="Proteomes" id="UP000613255">
    <property type="component" value="Unassembled WGS sequence"/>
</dbReference>
<proteinExistence type="predicted"/>